<dbReference type="InterPro" id="IPR036869">
    <property type="entry name" value="J_dom_sf"/>
</dbReference>
<dbReference type="PRINTS" id="PR00625">
    <property type="entry name" value="JDOMAIN"/>
</dbReference>
<accession>X1TKX2</accession>
<dbReference type="PROSITE" id="PS50076">
    <property type="entry name" value="DNAJ_2"/>
    <property type="match status" value="1"/>
</dbReference>
<dbReference type="GO" id="GO:0005737">
    <property type="term" value="C:cytoplasm"/>
    <property type="evidence" value="ECO:0007669"/>
    <property type="project" value="TreeGrafter"/>
</dbReference>
<feature type="domain" description="J" evidence="1">
    <location>
        <begin position="5"/>
        <end position="70"/>
    </location>
</feature>
<dbReference type="Pfam" id="PF00226">
    <property type="entry name" value="DnaJ"/>
    <property type="match status" value="1"/>
</dbReference>
<protein>
    <recommendedName>
        <fullName evidence="1">J domain-containing protein</fullName>
    </recommendedName>
</protein>
<gene>
    <name evidence="2" type="ORF">S12H4_39626</name>
</gene>
<dbReference type="GO" id="GO:0051082">
    <property type="term" value="F:unfolded protein binding"/>
    <property type="evidence" value="ECO:0007669"/>
    <property type="project" value="TreeGrafter"/>
</dbReference>
<feature type="non-terminal residue" evidence="2">
    <location>
        <position position="117"/>
    </location>
</feature>
<dbReference type="PANTHER" id="PTHR43948:SF10">
    <property type="entry name" value="MRJ, ISOFORM E"/>
    <property type="match status" value="1"/>
</dbReference>
<reference evidence="2" key="1">
    <citation type="journal article" date="2014" name="Front. Microbiol.">
        <title>High frequency of phylogenetically diverse reductive dehalogenase-homologous genes in deep subseafloor sedimentary metagenomes.</title>
        <authorList>
            <person name="Kawai M."/>
            <person name="Futagami T."/>
            <person name="Toyoda A."/>
            <person name="Takaki Y."/>
            <person name="Nishi S."/>
            <person name="Hori S."/>
            <person name="Arai W."/>
            <person name="Tsubouchi T."/>
            <person name="Morono Y."/>
            <person name="Uchiyama I."/>
            <person name="Ito T."/>
            <person name="Fujiyama A."/>
            <person name="Inagaki F."/>
            <person name="Takami H."/>
        </authorList>
    </citation>
    <scope>NUCLEOTIDE SEQUENCE</scope>
    <source>
        <strain evidence="2">Expedition CK06-06</strain>
    </source>
</reference>
<organism evidence="2">
    <name type="scientific">marine sediment metagenome</name>
    <dbReference type="NCBI Taxonomy" id="412755"/>
    <lineage>
        <taxon>unclassified sequences</taxon>
        <taxon>metagenomes</taxon>
        <taxon>ecological metagenomes</taxon>
    </lineage>
</organism>
<proteinExistence type="predicted"/>
<evidence type="ECO:0000313" key="2">
    <source>
        <dbReference type="EMBL" id="GAI88230.1"/>
    </source>
</evidence>
<dbReference type="CDD" id="cd06257">
    <property type="entry name" value="DnaJ"/>
    <property type="match status" value="1"/>
</dbReference>
<dbReference type="AlphaFoldDB" id="X1TKX2"/>
<dbReference type="PANTHER" id="PTHR43948">
    <property type="entry name" value="DNAJ HOMOLOG SUBFAMILY B"/>
    <property type="match status" value="1"/>
</dbReference>
<dbReference type="GO" id="GO:0051087">
    <property type="term" value="F:protein-folding chaperone binding"/>
    <property type="evidence" value="ECO:0007669"/>
    <property type="project" value="TreeGrafter"/>
</dbReference>
<sequence>MSQNDYYQILSVDRKASPKQIKGAYRKLAFQYHPDRNRKNPEAAEKMKQVNEAYAVLSDAAKRREYDTLRQQFGSSAYSQFRQNYSEQDIFSGSDINQILEQMARAFGLRGFDEIFK</sequence>
<dbReference type="Gene3D" id="1.10.287.110">
    <property type="entry name" value="DnaJ domain"/>
    <property type="match status" value="1"/>
</dbReference>
<dbReference type="SUPFAM" id="SSF46565">
    <property type="entry name" value="Chaperone J-domain"/>
    <property type="match status" value="1"/>
</dbReference>
<dbReference type="GO" id="GO:0044183">
    <property type="term" value="F:protein folding chaperone"/>
    <property type="evidence" value="ECO:0007669"/>
    <property type="project" value="TreeGrafter"/>
</dbReference>
<name>X1TKX2_9ZZZZ</name>
<dbReference type="SMART" id="SM00271">
    <property type="entry name" value="DnaJ"/>
    <property type="match status" value="1"/>
</dbReference>
<dbReference type="EMBL" id="BARW01023961">
    <property type="protein sequence ID" value="GAI88230.1"/>
    <property type="molecule type" value="Genomic_DNA"/>
</dbReference>
<evidence type="ECO:0000259" key="1">
    <source>
        <dbReference type="PROSITE" id="PS50076"/>
    </source>
</evidence>
<dbReference type="InterPro" id="IPR001623">
    <property type="entry name" value="DnaJ_domain"/>
</dbReference>
<comment type="caution">
    <text evidence="2">The sequence shown here is derived from an EMBL/GenBank/DDBJ whole genome shotgun (WGS) entry which is preliminary data.</text>
</comment>